<comment type="caution">
    <text evidence="1">The sequence shown here is derived from an EMBL/GenBank/DDBJ whole genome shotgun (WGS) entry which is preliminary data.</text>
</comment>
<sequence>MGKPKFLSSAWTAEGVGVGFSEEAETMRITKEKKKKKKKKKDLVMALDSGSDNILSIGFIFSARLFGGDDAYKEFDVAVAVARGF</sequence>
<dbReference type="EMBL" id="JAATIQ010000537">
    <property type="protein sequence ID" value="KAF4352046.1"/>
    <property type="molecule type" value="Genomic_DNA"/>
</dbReference>
<gene>
    <name evidence="1" type="ORF">G4B88_027511</name>
</gene>
<reference evidence="1 2" key="1">
    <citation type="journal article" date="2020" name="bioRxiv">
        <title>Sequence and annotation of 42 cannabis genomes reveals extensive copy number variation in cannabinoid synthesis and pathogen resistance genes.</title>
        <authorList>
            <person name="Mckernan K.J."/>
            <person name="Helbert Y."/>
            <person name="Kane L.T."/>
            <person name="Ebling H."/>
            <person name="Zhang L."/>
            <person name="Liu B."/>
            <person name="Eaton Z."/>
            <person name="Mclaughlin S."/>
            <person name="Kingan S."/>
            <person name="Baybayan P."/>
            <person name="Concepcion G."/>
            <person name="Jordan M."/>
            <person name="Riva A."/>
            <person name="Barbazuk W."/>
            <person name="Harkins T."/>
        </authorList>
    </citation>
    <scope>NUCLEOTIDE SEQUENCE [LARGE SCALE GENOMIC DNA]</scope>
    <source>
        <strain evidence="2">cv. Jamaican Lion 4</strain>
        <tissue evidence="1">Leaf</tissue>
    </source>
</reference>
<organism evidence="1 2">
    <name type="scientific">Cannabis sativa</name>
    <name type="common">Hemp</name>
    <name type="synonym">Marijuana</name>
    <dbReference type="NCBI Taxonomy" id="3483"/>
    <lineage>
        <taxon>Eukaryota</taxon>
        <taxon>Viridiplantae</taxon>
        <taxon>Streptophyta</taxon>
        <taxon>Embryophyta</taxon>
        <taxon>Tracheophyta</taxon>
        <taxon>Spermatophyta</taxon>
        <taxon>Magnoliopsida</taxon>
        <taxon>eudicotyledons</taxon>
        <taxon>Gunneridae</taxon>
        <taxon>Pentapetalae</taxon>
        <taxon>rosids</taxon>
        <taxon>fabids</taxon>
        <taxon>Rosales</taxon>
        <taxon>Cannabaceae</taxon>
        <taxon>Cannabis</taxon>
    </lineage>
</organism>
<protein>
    <submittedName>
        <fullName evidence="1">Uncharacterized protein</fullName>
    </submittedName>
</protein>
<keyword evidence="2" id="KW-1185">Reference proteome</keyword>
<name>A0A7J6E169_CANSA</name>
<evidence type="ECO:0000313" key="1">
    <source>
        <dbReference type="EMBL" id="KAF4352046.1"/>
    </source>
</evidence>
<evidence type="ECO:0000313" key="2">
    <source>
        <dbReference type="Proteomes" id="UP000583929"/>
    </source>
</evidence>
<proteinExistence type="predicted"/>
<dbReference type="AlphaFoldDB" id="A0A7J6E169"/>
<accession>A0A7J6E169</accession>
<dbReference type="Proteomes" id="UP000583929">
    <property type="component" value="Unassembled WGS sequence"/>
</dbReference>